<evidence type="ECO:0000256" key="2">
    <source>
        <dbReference type="ARBA" id="ARBA00013064"/>
    </source>
</evidence>
<dbReference type="AlphaFoldDB" id="A0A9D9NPC1"/>
<dbReference type="SUPFAM" id="SSF52788">
    <property type="entry name" value="Phosphotyrosine protein phosphatases I"/>
    <property type="match status" value="1"/>
</dbReference>
<dbReference type="InterPro" id="IPR023485">
    <property type="entry name" value="Ptyr_pPase"/>
</dbReference>
<dbReference type="EC" id="3.1.3.48" evidence="2"/>
<feature type="active site" evidence="5">
    <location>
        <position position="14"/>
    </location>
</feature>
<dbReference type="PRINTS" id="PR00719">
    <property type="entry name" value="LMWPTPASE"/>
</dbReference>
<accession>A0A9D9NPC1</accession>
<evidence type="ECO:0000313" key="7">
    <source>
        <dbReference type="EMBL" id="MBO8480830.1"/>
    </source>
</evidence>
<dbReference type="Gene3D" id="3.40.50.2300">
    <property type="match status" value="1"/>
</dbReference>
<dbReference type="InterPro" id="IPR036196">
    <property type="entry name" value="Ptyr_pPase_sf"/>
</dbReference>
<feature type="active site" description="Nucleophile" evidence="5">
    <location>
        <position position="8"/>
    </location>
</feature>
<feature type="domain" description="Phosphotyrosine protein phosphatase I" evidence="6">
    <location>
        <begin position="2"/>
        <end position="148"/>
    </location>
</feature>
<dbReference type="PANTHER" id="PTHR11717:SF7">
    <property type="entry name" value="LOW MOLECULAR WEIGHT PHOSPHOTYROSINE PROTEIN PHOSPHATASE"/>
    <property type="match status" value="1"/>
</dbReference>
<dbReference type="SMART" id="SM00226">
    <property type="entry name" value="LMWPc"/>
    <property type="match status" value="1"/>
</dbReference>
<reference evidence="7" key="1">
    <citation type="submission" date="2020-10" db="EMBL/GenBank/DDBJ databases">
        <authorList>
            <person name="Gilroy R."/>
        </authorList>
    </citation>
    <scope>NUCLEOTIDE SEQUENCE</scope>
    <source>
        <strain evidence="7">B3-1481</strain>
    </source>
</reference>
<sequence length="155" mass="17229">MIKMVFVCHGNICRSPMAEFTMKELVRREGLSEHFAISSAAVSYEEEGNGIYPQAAAKLREKGIPFGAHSAHRITKAEAASADIILVMDGSNERLIRNIIAPEDYCKVHLIMEFAGKPGQDVADPWYTRNFERSWQDIAEGCRGLLRTISASLAE</sequence>
<protein>
    <recommendedName>
        <fullName evidence="2">protein-tyrosine-phosphatase</fullName>
        <ecNumber evidence="2">3.1.3.48</ecNumber>
    </recommendedName>
</protein>
<dbReference type="PANTHER" id="PTHR11717">
    <property type="entry name" value="LOW MOLECULAR WEIGHT PROTEIN TYROSINE PHOSPHATASE"/>
    <property type="match status" value="1"/>
</dbReference>
<organism evidence="7 8">
    <name type="scientific">Candidatus Cryptobacteroides avistercoris</name>
    <dbReference type="NCBI Taxonomy" id="2840758"/>
    <lineage>
        <taxon>Bacteria</taxon>
        <taxon>Pseudomonadati</taxon>
        <taxon>Bacteroidota</taxon>
        <taxon>Bacteroidia</taxon>
        <taxon>Bacteroidales</taxon>
        <taxon>Candidatus Cryptobacteroides</taxon>
    </lineage>
</organism>
<dbReference type="CDD" id="cd16343">
    <property type="entry name" value="LMWPTP"/>
    <property type="match status" value="1"/>
</dbReference>
<dbReference type="GO" id="GO:0004725">
    <property type="term" value="F:protein tyrosine phosphatase activity"/>
    <property type="evidence" value="ECO:0007669"/>
    <property type="project" value="UniProtKB-EC"/>
</dbReference>
<proteinExistence type="inferred from homology"/>
<feature type="active site" description="Proton donor" evidence="5">
    <location>
        <position position="124"/>
    </location>
</feature>
<dbReference type="Pfam" id="PF01451">
    <property type="entry name" value="LMWPc"/>
    <property type="match status" value="1"/>
</dbReference>
<comment type="caution">
    <text evidence="7">The sequence shown here is derived from an EMBL/GenBank/DDBJ whole genome shotgun (WGS) entry which is preliminary data.</text>
</comment>
<keyword evidence="3" id="KW-0378">Hydrolase</keyword>
<dbReference type="InterPro" id="IPR017867">
    <property type="entry name" value="Tyr_phospatase_low_mol_wt"/>
</dbReference>
<evidence type="ECO:0000259" key="6">
    <source>
        <dbReference type="SMART" id="SM00226"/>
    </source>
</evidence>
<gene>
    <name evidence="7" type="ORF">IAB76_06980</name>
</gene>
<name>A0A9D9NPC1_9BACT</name>
<evidence type="ECO:0000256" key="5">
    <source>
        <dbReference type="PIRSR" id="PIRSR617867-1"/>
    </source>
</evidence>
<evidence type="ECO:0000256" key="4">
    <source>
        <dbReference type="ARBA" id="ARBA00022912"/>
    </source>
</evidence>
<evidence type="ECO:0000313" key="8">
    <source>
        <dbReference type="Proteomes" id="UP000823769"/>
    </source>
</evidence>
<reference evidence="7" key="2">
    <citation type="journal article" date="2021" name="PeerJ">
        <title>Extensive microbial diversity within the chicken gut microbiome revealed by metagenomics and culture.</title>
        <authorList>
            <person name="Gilroy R."/>
            <person name="Ravi A."/>
            <person name="Getino M."/>
            <person name="Pursley I."/>
            <person name="Horton D.L."/>
            <person name="Alikhan N.F."/>
            <person name="Baker D."/>
            <person name="Gharbi K."/>
            <person name="Hall N."/>
            <person name="Watson M."/>
            <person name="Adriaenssens E.M."/>
            <person name="Foster-Nyarko E."/>
            <person name="Jarju S."/>
            <person name="Secka A."/>
            <person name="Antonio M."/>
            <person name="Oren A."/>
            <person name="Chaudhuri R.R."/>
            <person name="La Ragione R."/>
            <person name="Hildebrand F."/>
            <person name="Pallen M.J."/>
        </authorList>
    </citation>
    <scope>NUCLEOTIDE SEQUENCE</scope>
    <source>
        <strain evidence="7">B3-1481</strain>
    </source>
</reference>
<dbReference type="EMBL" id="JADILW010000104">
    <property type="protein sequence ID" value="MBO8480830.1"/>
    <property type="molecule type" value="Genomic_DNA"/>
</dbReference>
<dbReference type="InterPro" id="IPR050438">
    <property type="entry name" value="LMW_PTPase"/>
</dbReference>
<evidence type="ECO:0000256" key="1">
    <source>
        <dbReference type="ARBA" id="ARBA00011063"/>
    </source>
</evidence>
<dbReference type="Proteomes" id="UP000823769">
    <property type="component" value="Unassembled WGS sequence"/>
</dbReference>
<evidence type="ECO:0000256" key="3">
    <source>
        <dbReference type="ARBA" id="ARBA00022801"/>
    </source>
</evidence>
<comment type="similarity">
    <text evidence="1">Belongs to the low molecular weight phosphotyrosine protein phosphatase family.</text>
</comment>
<keyword evidence="4" id="KW-0904">Protein phosphatase</keyword>